<dbReference type="InterPro" id="IPR008880">
    <property type="entry name" value="Trigger_fac_C"/>
</dbReference>
<evidence type="ECO:0000256" key="9">
    <source>
        <dbReference type="ARBA" id="ARBA00023306"/>
    </source>
</evidence>
<dbReference type="FunFam" id="3.10.50.40:FF:000001">
    <property type="entry name" value="Trigger factor"/>
    <property type="match status" value="1"/>
</dbReference>
<dbReference type="InterPro" id="IPR005215">
    <property type="entry name" value="Trig_fac"/>
</dbReference>
<dbReference type="PIRSF" id="PIRSF003095">
    <property type="entry name" value="Trigger_factor"/>
    <property type="match status" value="1"/>
</dbReference>
<sequence>MAKVDKISGSKVRIEIEVSAHHFEHGLDHAFDAMKEDVEIKGFRKGKVPRSVFEQKFGVESLYEEAINHVLQETYINAVTEHGIEVVAQPKIDLDITKVKRGEPFTYVAEVAVKPEVTLGEYKGLKFAKQSEEVSEDDIAKEIAKLLEQNAELVLKEEGNLENGDTAIFDFEGFVDGEAFDGGKAENYELKIGSGQFIPGFENQMVGMAIGEEKDINVTFPENYQAENLKGKDAIFKVKLHEMKVRELPELDDDFVKELDKEGIETVDDLKADTKKTLEEALVTKNKNERVDFAVTEATNNATFELPEEMVEDEKNRLMDNVAQQAKQYNLDLETYLQFSGVSKEDFEKNLRKDAKRSLSYNLVVEAISKEENIQATDEEREAKYQEIADQYNMGIEQVKAALNDSAVDSEVVYRKTIDFLVDSLIIE</sequence>
<dbReference type="AlphaFoldDB" id="A0A7L7KSS1"/>
<evidence type="ECO:0000313" key="16">
    <source>
        <dbReference type="EMBL" id="QMS85757.1"/>
    </source>
</evidence>
<keyword evidence="5 12" id="KW-0132">Cell division</keyword>
<dbReference type="EC" id="5.2.1.8" evidence="3 12"/>
<feature type="domain" description="PPIase FKBP-type" evidence="15">
    <location>
        <begin position="164"/>
        <end position="246"/>
    </location>
</feature>
<dbReference type="InterPro" id="IPR046357">
    <property type="entry name" value="PPIase_dom_sf"/>
</dbReference>
<evidence type="ECO:0000256" key="14">
    <source>
        <dbReference type="RuleBase" id="RU003914"/>
    </source>
</evidence>
<proteinExistence type="inferred from homology"/>
<evidence type="ECO:0000256" key="2">
    <source>
        <dbReference type="ARBA" id="ARBA00005464"/>
    </source>
</evidence>
<evidence type="ECO:0000256" key="3">
    <source>
        <dbReference type="ARBA" id="ARBA00013194"/>
    </source>
</evidence>
<dbReference type="Gene3D" id="1.10.3120.10">
    <property type="entry name" value="Trigger factor, C-terminal domain"/>
    <property type="match status" value="1"/>
</dbReference>
<evidence type="ECO:0000256" key="6">
    <source>
        <dbReference type="ARBA" id="ARBA00023110"/>
    </source>
</evidence>
<dbReference type="EMBL" id="CP048914">
    <property type="protein sequence ID" value="QMS85757.1"/>
    <property type="molecule type" value="Genomic_DNA"/>
</dbReference>
<protein>
    <recommendedName>
        <fullName evidence="4 12">Trigger factor</fullName>
        <shortName evidence="12">TF</shortName>
        <ecNumber evidence="3 12">5.2.1.8</ecNumber>
    </recommendedName>
    <alternativeName>
        <fullName evidence="11 12">PPIase</fullName>
    </alternativeName>
</protein>
<dbReference type="GO" id="GO:0043022">
    <property type="term" value="F:ribosome binding"/>
    <property type="evidence" value="ECO:0007669"/>
    <property type="project" value="TreeGrafter"/>
</dbReference>
<dbReference type="PROSITE" id="PS50059">
    <property type="entry name" value="FKBP_PPIASE"/>
    <property type="match status" value="1"/>
</dbReference>
<evidence type="ECO:0000256" key="1">
    <source>
        <dbReference type="ARBA" id="ARBA00000971"/>
    </source>
</evidence>
<evidence type="ECO:0000256" key="4">
    <source>
        <dbReference type="ARBA" id="ARBA00016902"/>
    </source>
</evidence>
<dbReference type="InterPro" id="IPR037041">
    <property type="entry name" value="Trigger_fac_C_sf"/>
</dbReference>
<dbReference type="GO" id="GO:0043335">
    <property type="term" value="P:protein unfolding"/>
    <property type="evidence" value="ECO:0007669"/>
    <property type="project" value="TreeGrafter"/>
</dbReference>
<evidence type="ECO:0000256" key="7">
    <source>
        <dbReference type="ARBA" id="ARBA00023186"/>
    </source>
</evidence>
<evidence type="ECO:0000313" key="17">
    <source>
        <dbReference type="Proteomes" id="UP000514720"/>
    </source>
</evidence>
<evidence type="ECO:0000256" key="5">
    <source>
        <dbReference type="ARBA" id="ARBA00022618"/>
    </source>
</evidence>
<evidence type="ECO:0000256" key="10">
    <source>
        <dbReference type="ARBA" id="ARBA00024849"/>
    </source>
</evidence>
<dbReference type="KEGG" id="xcl:G4Z02_08370"/>
<keyword evidence="12" id="KW-0963">Cytoplasm</keyword>
<organism evidence="16 17">
    <name type="scientific">Candidatus Xianfuyuplasma coldseepsis</name>
    <dbReference type="NCBI Taxonomy" id="2782163"/>
    <lineage>
        <taxon>Bacteria</taxon>
        <taxon>Bacillati</taxon>
        <taxon>Mycoplasmatota</taxon>
        <taxon>Mollicutes</taxon>
        <taxon>Candidatus Izemoplasmatales</taxon>
        <taxon>Candidatus Izemoplasmataceae</taxon>
        <taxon>Candidatus Xianfuyuplasma</taxon>
    </lineage>
</organism>
<keyword evidence="8 12" id="KW-0413">Isomerase</keyword>
<dbReference type="GO" id="GO:0015031">
    <property type="term" value="P:protein transport"/>
    <property type="evidence" value="ECO:0007669"/>
    <property type="project" value="UniProtKB-UniRule"/>
</dbReference>
<gene>
    <name evidence="12" type="primary">tig</name>
    <name evidence="16" type="ORF">G4Z02_08370</name>
</gene>
<evidence type="ECO:0000256" key="13">
    <source>
        <dbReference type="PROSITE-ProRule" id="PRU00277"/>
    </source>
</evidence>
<dbReference type="SUPFAM" id="SSF109998">
    <property type="entry name" value="Triger factor/SurA peptide-binding domain-like"/>
    <property type="match status" value="1"/>
</dbReference>
<dbReference type="SUPFAM" id="SSF102735">
    <property type="entry name" value="Trigger factor ribosome-binding domain"/>
    <property type="match status" value="1"/>
</dbReference>
<evidence type="ECO:0000256" key="8">
    <source>
        <dbReference type="ARBA" id="ARBA00023235"/>
    </source>
</evidence>
<dbReference type="NCBIfam" id="TIGR00115">
    <property type="entry name" value="tig"/>
    <property type="match status" value="1"/>
</dbReference>
<dbReference type="Pfam" id="PF05698">
    <property type="entry name" value="Trigger_C"/>
    <property type="match status" value="1"/>
</dbReference>
<comment type="subcellular location">
    <subcellularLocation>
        <location evidence="12">Cytoplasm</location>
    </subcellularLocation>
    <text evidence="12">About half TF is bound to the ribosome near the polypeptide exit tunnel while the other half is free in the cytoplasm.</text>
</comment>
<comment type="catalytic activity">
    <reaction evidence="1 12 13">
        <text>[protein]-peptidylproline (omega=180) = [protein]-peptidylproline (omega=0)</text>
        <dbReference type="Rhea" id="RHEA:16237"/>
        <dbReference type="Rhea" id="RHEA-COMP:10747"/>
        <dbReference type="Rhea" id="RHEA-COMP:10748"/>
        <dbReference type="ChEBI" id="CHEBI:83833"/>
        <dbReference type="ChEBI" id="CHEBI:83834"/>
        <dbReference type="EC" id="5.2.1.8"/>
    </reaction>
</comment>
<evidence type="ECO:0000256" key="11">
    <source>
        <dbReference type="ARBA" id="ARBA00029986"/>
    </source>
</evidence>
<dbReference type="InterPro" id="IPR001179">
    <property type="entry name" value="PPIase_FKBP_dom"/>
</dbReference>
<accession>A0A7L7KSS1</accession>
<dbReference type="GO" id="GO:0005737">
    <property type="term" value="C:cytoplasm"/>
    <property type="evidence" value="ECO:0007669"/>
    <property type="project" value="UniProtKB-SubCell"/>
</dbReference>
<comment type="domain">
    <text evidence="12">Consists of 3 domains; the N-terminus binds the ribosome, the middle domain has PPIase activity, while the C-terminus has intrinsic chaperone activity on its own.</text>
</comment>
<dbReference type="SUPFAM" id="SSF54534">
    <property type="entry name" value="FKBP-like"/>
    <property type="match status" value="1"/>
</dbReference>
<keyword evidence="6 12" id="KW-0697">Rotamase</keyword>
<dbReference type="InterPro" id="IPR036611">
    <property type="entry name" value="Trigger_fac_ribosome-bd_sf"/>
</dbReference>
<dbReference type="RefSeq" id="WP_258877565.1">
    <property type="nucleotide sequence ID" value="NZ_CP048914.1"/>
</dbReference>
<name>A0A7L7KSS1_9MOLU</name>
<dbReference type="PANTHER" id="PTHR30560:SF3">
    <property type="entry name" value="TRIGGER FACTOR-LIKE PROTEIN TIG, CHLOROPLASTIC"/>
    <property type="match status" value="1"/>
</dbReference>
<dbReference type="Pfam" id="PF05697">
    <property type="entry name" value="Trigger_N"/>
    <property type="match status" value="1"/>
</dbReference>
<evidence type="ECO:0000259" key="15">
    <source>
        <dbReference type="PROSITE" id="PS50059"/>
    </source>
</evidence>
<dbReference type="Pfam" id="PF00254">
    <property type="entry name" value="FKBP_C"/>
    <property type="match status" value="1"/>
</dbReference>
<dbReference type="Gene3D" id="3.30.70.1050">
    <property type="entry name" value="Trigger factor ribosome-binding domain"/>
    <property type="match status" value="1"/>
</dbReference>
<dbReference type="HAMAP" id="MF_00303">
    <property type="entry name" value="Trigger_factor_Tig"/>
    <property type="match status" value="1"/>
</dbReference>
<comment type="function">
    <text evidence="10 12">Involved in protein export. Acts as a chaperone by maintaining the newly synthesized protein in an open conformation. Functions as a peptidyl-prolyl cis-trans isomerase.</text>
</comment>
<dbReference type="InterPro" id="IPR027304">
    <property type="entry name" value="Trigger_fact/SurA_dom_sf"/>
</dbReference>
<keyword evidence="9 12" id="KW-0131">Cell cycle</keyword>
<comment type="similarity">
    <text evidence="2 12 14">Belongs to the FKBP-type PPIase family. Tig subfamily.</text>
</comment>
<dbReference type="Gene3D" id="3.10.50.40">
    <property type="match status" value="1"/>
</dbReference>
<dbReference type="GO" id="GO:0044183">
    <property type="term" value="F:protein folding chaperone"/>
    <property type="evidence" value="ECO:0007669"/>
    <property type="project" value="TreeGrafter"/>
</dbReference>
<dbReference type="GO" id="GO:0051301">
    <property type="term" value="P:cell division"/>
    <property type="evidence" value="ECO:0007669"/>
    <property type="project" value="UniProtKB-KW"/>
</dbReference>
<reference evidence="16 17" key="1">
    <citation type="submission" date="2020-02" db="EMBL/GenBank/DDBJ databases">
        <authorList>
            <person name="Zheng R.K."/>
            <person name="Sun C.M."/>
        </authorList>
    </citation>
    <scope>NUCLEOTIDE SEQUENCE [LARGE SCALE GENOMIC DNA]</scope>
    <source>
        <strain evidence="17">zrk13</strain>
    </source>
</reference>
<keyword evidence="17" id="KW-1185">Reference proteome</keyword>
<dbReference type="InterPro" id="IPR008881">
    <property type="entry name" value="Trigger_fac_ribosome-bd_bac"/>
</dbReference>
<dbReference type="PANTHER" id="PTHR30560">
    <property type="entry name" value="TRIGGER FACTOR CHAPERONE AND PEPTIDYL-PROLYL CIS/TRANS ISOMERASE"/>
    <property type="match status" value="1"/>
</dbReference>
<dbReference type="GO" id="GO:0003755">
    <property type="term" value="F:peptidyl-prolyl cis-trans isomerase activity"/>
    <property type="evidence" value="ECO:0007669"/>
    <property type="project" value="UniProtKB-UniRule"/>
</dbReference>
<keyword evidence="7 12" id="KW-0143">Chaperone</keyword>
<evidence type="ECO:0000256" key="12">
    <source>
        <dbReference type="HAMAP-Rule" id="MF_00303"/>
    </source>
</evidence>
<dbReference type="Proteomes" id="UP000514720">
    <property type="component" value="Chromosome"/>
</dbReference>
<dbReference type="GO" id="GO:0051083">
    <property type="term" value="P:'de novo' cotranslational protein folding"/>
    <property type="evidence" value="ECO:0007669"/>
    <property type="project" value="TreeGrafter"/>
</dbReference>